<keyword evidence="1" id="KW-0812">Transmembrane</keyword>
<feature type="transmembrane region" description="Helical" evidence="1">
    <location>
        <begin position="259"/>
        <end position="280"/>
    </location>
</feature>
<dbReference type="EMBL" id="QIBX01000027">
    <property type="protein sequence ID" value="RNL37463.1"/>
    <property type="molecule type" value="Genomic_DNA"/>
</dbReference>
<feature type="transmembrane region" description="Helical" evidence="1">
    <location>
        <begin position="148"/>
        <end position="172"/>
    </location>
</feature>
<dbReference type="EMBL" id="DYWI01000146">
    <property type="protein sequence ID" value="HJF65971.1"/>
    <property type="molecule type" value="Genomic_DNA"/>
</dbReference>
<dbReference type="OrthoDB" id="3192337at2"/>
<keyword evidence="4" id="KW-1185">Reference proteome</keyword>
<feature type="transmembrane region" description="Helical" evidence="1">
    <location>
        <begin position="68"/>
        <end position="88"/>
    </location>
</feature>
<reference evidence="2" key="4">
    <citation type="submission" date="2021-09" db="EMBL/GenBank/DDBJ databases">
        <authorList>
            <person name="Gilroy R."/>
        </authorList>
    </citation>
    <scope>NUCLEOTIDE SEQUENCE</scope>
    <source>
        <strain evidence="2">ChiGjej6B6-11269</strain>
    </source>
</reference>
<protein>
    <submittedName>
        <fullName evidence="2 3">ABC transporter permease</fullName>
    </submittedName>
</protein>
<feature type="transmembrane region" description="Helical" evidence="1">
    <location>
        <begin position="116"/>
        <end position="136"/>
    </location>
</feature>
<keyword evidence="1" id="KW-1133">Transmembrane helix</keyword>
<dbReference type="AlphaFoldDB" id="A0A3N0ARK3"/>
<feature type="transmembrane region" description="Helical" evidence="1">
    <location>
        <begin position="34"/>
        <end position="56"/>
    </location>
</feature>
<evidence type="ECO:0000313" key="4">
    <source>
        <dbReference type="Proteomes" id="UP000269591"/>
    </source>
</evidence>
<keyword evidence="1" id="KW-0472">Membrane</keyword>
<name>A0A3N0ARK3_9ACTN</name>
<reference evidence="3" key="2">
    <citation type="journal article" date="2019" name="Microbiol. Resour. Announc.">
        <title>Draft Genome Sequences of Type Strains of Gordonibacter faecihominis, Paraeggerthella hongkongensis, Parvibacter caecicola,Slackia equolifaciens, Slackia faecicanis, and Slackia isoflavoniconvertens.</title>
        <authorList>
            <person name="Danylec N."/>
            <person name="Stoll D.A."/>
            <person name="Dotsch A."/>
            <person name="Huch M."/>
        </authorList>
    </citation>
    <scope>NUCLEOTIDE SEQUENCE</scope>
    <source>
        <strain evidence="3">DSM 24851</strain>
    </source>
</reference>
<reference evidence="4" key="1">
    <citation type="submission" date="2018-05" db="EMBL/GenBank/DDBJ databases">
        <title>Genome Sequencing of selected type strains of the family Eggerthellaceae.</title>
        <authorList>
            <person name="Danylec N."/>
            <person name="Stoll D.A."/>
            <person name="Doetsch A."/>
            <person name="Huch M."/>
        </authorList>
    </citation>
    <scope>NUCLEOTIDE SEQUENCE [LARGE SCALE GENOMIC DNA]</scope>
    <source>
        <strain evidence="4">DSM 24851</strain>
    </source>
</reference>
<evidence type="ECO:0000313" key="3">
    <source>
        <dbReference type="EMBL" id="RNL37463.1"/>
    </source>
</evidence>
<dbReference type="InterPro" id="IPR022294">
    <property type="entry name" value="ABC-transptr_permeasesu"/>
</dbReference>
<dbReference type="CDD" id="cd21808">
    <property type="entry name" value="ABC-2_lan_permease_MutG"/>
    <property type="match status" value="1"/>
</dbReference>
<dbReference type="Pfam" id="PF12730">
    <property type="entry name" value="ABC2_membrane_4"/>
    <property type="match status" value="1"/>
</dbReference>
<dbReference type="Proteomes" id="UP000269591">
    <property type="component" value="Unassembled WGS sequence"/>
</dbReference>
<dbReference type="Proteomes" id="UP000786989">
    <property type="component" value="Unassembled WGS sequence"/>
</dbReference>
<organism evidence="3 4">
    <name type="scientific">Slackia equolifaciens</name>
    <dbReference type="NCBI Taxonomy" id="498718"/>
    <lineage>
        <taxon>Bacteria</taxon>
        <taxon>Bacillati</taxon>
        <taxon>Actinomycetota</taxon>
        <taxon>Coriobacteriia</taxon>
        <taxon>Eggerthellales</taxon>
        <taxon>Eggerthellaceae</taxon>
        <taxon>Slackia</taxon>
    </lineage>
</organism>
<dbReference type="RefSeq" id="WP_123209741.1">
    <property type="nucleotide sequence ID" value="NZ_JBHTHO010000038.1"/>
</dbReference>
<sequence>MSRSNGAATALVHPPHMTFFRALRSELIRMRTSPLVAVHLACAVAAGAACGVYFAFAPWDPAQGADAYAQFLGALMPLMAGIVCGLAFDAERAAGGLANLVGAPSKRSALAAKVTALYLAGAATLAIAVGLFAAILAGAGRNGLGAAAYVWCAVGLALGSAPLYILASWLALRFGRNAAIGVGAVGLLLAFFSIGGLAHGLMTGELTGAYPNILGLIPLTWTARLGSLGVENGIVSCGATGQLSNYLASAAAQVHAQTLFTGGLCLMLAAAAFAVLIMWFGRFEEHGIRA</sequence>
<reference evidence="2" key="3">
    <citation type="journal article" date="2021" name="PeerJ">
        <title>Extensive microbial diversity within the chicken gut microbiome revealed by metagenomics and culture.</title>
        <authorList>
            <person name="Gilroy R."/>
            <person name="Ravi A."/>
            <person name="Getino M."/>
            <person name="Pursley I."/>
            <person name="Horton D.L."/>
            <person name="Alikhan N.F."/>
            <person name="Baker D."/>
            <person name="Gharbi K."/>
            <person name="Hall N."/>
            <person name="Watson M."/>
            <person name="Adriaenssens E.M."/>
            <person name="Foster-Nyarko E."/>
            <person name="Jarju S."/>
            <person name="Secka A."/>
            <person name="Antonio M."/>
            <person name="Oren A."/>
            <person name="Chaudhuri R.R."/>
            <person name="La Ragione R."/>
            <person name="Hildebrand F."/>
            <person name="Pallen M.J."/>
        </authorList>
    </citation>
    <scope>NUCLEOTIDE SEQUENCE</scope>
    <source>
        <strain evidence="2">ChiGjej6B6-11269</strain>
    </source>
</reference>
<proteinExistence type="predicted"/>
<gene>
    <name evidence="3" type="ORF">DMP06_10820</name>
    <name evidence="2" type="ORF">K8U77_07665</name>
</gene>
<evidence type="ECO:0000256" key="1">
    <source>
        <dbReference type="SAM" id="Phobius"/>
    </source>
</evidence>
<comment type="caution">
    <text evidence="3">The sequence shown here is derived from an EMBL/GenBank/DDBJ whole genome shotgun (WGS) entry which is preliminary data.</text>
</comment>
<feature type="transmembrane region" description="Helical" evidence="1">
    <location>
        <begin position="179"/>
        <end position="202"/>
    </location>
</feature>
<accession>A0A3N0ARK3</accession>
<evidence type="ECO:0000313" key="2">
    <source>
        <dbReference type="EMBL" id="HJF65971.1"/>
    </source>
</evidence>